<dbReference type="Pfam" id="PF07795">
    <property type="entry name" value="DUF1635"/>
    <property type="match status" value="1"/>
</dbReference>
<feature type="coiled-coil region" evidence="1">
    <location>
        <begin position="30"/>
        <end position="64"/>
    </location>
</feature>
<evidence type="ECO:0000313" key="4">
    <source>
        <dbReference type="Proteomes" id="UP000501690"/>
    </source>
</evidence>
<proteinExistence type="predicted"/>
<keyword evidence="1" id="KW-0175">Coiled coil</keyword>
<feature type="region of interest" description="Disordered" evidence="2">
    <location>
        <begin position="74"/>
        <end position="100"/>
    </location>
</feature>
<dbReference type="EMBL" id="CP039354">
    <property type="protein sequence ID" value="QCE09258.1"/>
    <property type="molecule type" value="Genomic_DNA"/>
</dbReference>
<name>A0A4D6N7L1_VIGUN</name>
<protein>
    <submittedName>
        <fullName evidence="3">Uncharacterized protein</fullName>
    </submittedName>
</protein>
<accession>A0A4D6N7L1</accession>
<dbReference type="OrthoDB" id="778241at2759"/>
<reference evidence="3 4" key="1">
    <citation type="submission" date="2019-04" db="EMBL/GenBank/DDBJ databases">
        <title>An improved genome assembly and genetic linkage map for asparagus bean, Vigna unguiculata ssp. sesquipedialis.</title>
        <authorList>
            <person name="Xia Q."/>
            <person name="Zhang R."/>
            <person name="Dong Y."/>
        </authorList>
    </citation>
    <scope>NUCLEOTIDE SEQUENCE [LARGE SCALE GENOMIC DNA]</scope>
    <source>
        <tissue evidence="3">Leaf</tissue>
    </source>
</reference>
<keyword evidence="4" id="KW-1185">Reference proteome</keyword>
<dbReference type="AlphaFoldDB" id="A0A4D6N7L1"/>
<sequence>MEEDPFASILNLHESCDGLRQNLLATTLELETMKNANRELMNHLKMACKERDEAREELQKLLKKLTPPTLVEIPSSMMIPTPTKSSITESNSPSHVSSPVDSLLEAASPREFSNIIVDSHNNNMAYHLKQQPLLTRVSQKRTCDVGDEVIEHLAKRKTLPQKGMLLKAVVDAGPLLKTLLVAGPLPTWRNPPSSKTIETPCLNVQDFASNNVNTFNSLQKPTLAFASSRSFQPSVFSVSAVNNNASCKNLAPSRIPQSHQYLL</sequence>
<feature type="compositionally biased region" description="Polar residues" evidence="2">
    <location>
        <begin position="82"/>
        <end position="100"/>
    </location>
</feature>
<evidence type="ECO:0000256" key="1">
    <source>
        <dbReference type="SAM" id="Coils"/>
    </source>
</evidence>
<dbReference type="InterPro" id="IPR012862">
    <property type="entry name" value="DUF1635"/>
</dbReference>
<evidence type="ECO:0000313" key="3">
    <source>
        <dbReference type="EMBL" id="QCE09258.1"/>
    </source>
</evidence>
<evidence type="ECO:0000256" key="2">
    <source>
        <dbReference type="SAM" id="MobiDB-lite"/>
    </source>
</evidence>
<organism evidence="3 4">
    <name type="scientific">Vigna unguiculata</name>
    <name type="common">Cowpea</name>
    <dbReference type="NCBI Taxonomy" id="3917"/>
    <lineage>
        <taxon>Eukaryota</taxon>
        <taxon>Viridiplantae</taxon>
        <taxon>Streptophyta</taxon>
        <taxon>Embryophyta</taxon>
        <taxon>Tracheophyta</taxon>
        <taxon>Spermatophyta</taxon>
        <taxon>Magnoliopsida</taxon>
        <taxon>eudicotyledons</taxon>
        <taxon>Gunneridae</taxon>
        <taxon>Pentapetalae</taxon>
        <taxon>rosids</taxon>
        <taxon>fabids</taxon>
        <taxon>Fabales</taxon>
        <taxon>Fabaceae</taxon>
        <taxon>Papilionoideae</taxon>
        <taxon>50 kb inversion clade</taxon>
        <taxon>NPAAA clade</taxon>
        <taxon>indigoferoid/millettioid clade</taxon>
        <taxon>Phaseoleae</taxon>
        <taxon>Vigna</taxon>
    </lineage>
</organism>
<dbReference type="PANTHER" id="PTHR33431:SF12">
    <property type="entry name" value="HIGH MOBILITY GROUP BOX PROTEIN, PUTATIVE (DUF1635)-RELATED"/>
    <property type="match status" value="1"/>
</dbReference>
<dbReference type="Proteomes" id="UP000501690">
    <property type="component" value="Linkage Group LG10"/>
</dbReference>
<gene>
    <name evidence="3" type="ORF">DEO72_LG10g477</name>
</gene>
<dbReference type="PANTHER" id="PTHR33431">
    <property type="entry name" value="ENABLED-LIKE PROTEIN (DUF1635)"/>
    <property type="match status" value="1"/>
</dbReference>
<dbReference type="Gramene" id="Vigun05g255300.1.v1.2">
    <property type="protein sequence ID" value="Vigun05g255300.1.v1.2"/>
    <property type="gene ID" value="Vigun05g255300.v1.2"/>
</dbReference>